<dbReference type="AlphaFoldDB" id="A0A8X6N5X7"/>
<evidence type="ECO:0000313" key="1">
    <source>
        <dbReference type="EMBL" id="GFS95568.1"/>
    </source>
</evidence>
<evidence type="ECO:0000313" key="2">
    <source>
        <dbReference type="Proteomes" id="UP000887013"/>
    </source>
</evidence>
<proteinExistence type="predicted"/>
<dbReference type="Proteomes" id="UP000887013">
    <property type="component" value="Unassembled WGS sequence"/>
</dbReference>
<keyword evidence="2" id="KW-1185">Reference proteome</keyword>
<protein>
    <submittedName>
        <fullName evidence="1">Uncharacterized protein</fullName>
    </submittedName>
</protein>
<organism evidence="1 2">
    <name type="scientific">Nephila pilipes</name>
    <name type="common">Giant wood spider</name>
    <name type="synonym">Nephila maculata</name>
    <dbReference type="NCBI Taxonomy" id="299642"/>
    <lineage>
        <taxon>Eukaryota</taxon>
        <taxon>Metazoa</taxon>
        <taxon>Ecdysozoa</taxon>
        <taxon>Arthropoda</taxon>
        <taxon>Chelicerata</taxon>
        <taxon>Arachnida</taxon>
        <taxon>Araneae</taxon>
        <taxon>Araneomorphae</taxon>
        <taxon>Entelegynae</taxon>
        <taxon>Araneoidea</taxon>
        <taxon>Nephilidae</taxon>
        <taxon>Nephila</taxon>
    </lineage>
</organism>
<name>A0A8X6N5X7_NEPPI</name>
<dbReference type="OrthoDB" id="9986793at2759"/>
<accession>A0A8X6N5X7</accession>
<dbReference type="EMBL" id="BMAW01005704">
    <property type="protein sequence ID" value="GFS95568.1"/>
    <property type="molecule type" value="Genomic_DNA"/>
</dbReference>
<reference evidence="1" key="1">
    <citation type="submission" date="2020-08" db="EMBL/GenBank/DDBJ databases">
        <title>Multicomponent nature underlies the extraordinary mechanical properties of spider dragline silk.</title>
        <authorList>
            <person name="Kono N."/>
            <person name="Nakamura H."/>
            <person name="Mori M."/>
            <person name="Yoshida Y."/>
            <person name="Ohtoshi R."/>
            <person name="Malay A.D."/>
            <person name="Moran D.A.P."/>
            <person name="Tomita M."/>
            <person name="Numata K."/>
            <person name="Arakawa K."/>
        </authorList>
    </citation>
    <scope>NUCLEOTIDE SEQUENCE</scope>
</reference>
<gene>
    <name evidence="1" type="ORF">NPIL_627371</name>
</gene>
<comment type="caution">
    <text evidence="1">The sequence shown here is derived from an EMBL/GenBank/DDBJ whole genome shotgun (WGS) entry which is preliminary data.</text>
</comment>
<sequence>MRARDPCFPGPILFTNESIFTQEGVFNSYNSHVRLEENQHATSTRVAQEWFSVNVWDDILGDHPFRPYNVVRTSDR</sequence>